<dbReference type="EMBL" id="KV427619">
    <property type="protein sequence ID" value="KZT07551.1"/>
    <property type="molecule type" value="Genomic_DNA"/>
</dbReference>
<dbReference type="GeneID" id="63831409"/>
<feature type="domain" description="SCP" evidence="2">
    <location>
        <begin position="27"/>
        <end position="159"/>
    </location>
</feature>
<evidence type="ECO:0000259" key="2">
    <source>
        <dbReference type="SMART" id="SM00198"/>
    </source>
</evidence>
<dbReference type="Pfam" id="PF00188">
    <property type="entry name" value="CAP"/>
    <property type="match status" value="1"/>
</dbReference>
<proteinExistence type="predicted"/>
<dbReference type="SMART" id="SM00198">
    <property type="entry name" value="SCP"/>
    <property type="match status" value="1"/>
</dbReference>
<name>A0A165EQG9_9APHY</name>
<reference evidence="3 4" key="1">
    <citation type="journal article" date="2016" name="Mol. Biol. Evol.">
        <title>Comparative Genomics of Early-Diverging Mushroom-Forming Fungi Provides Insights into the Origins of Lignocellulose Decay Capabilities.</title>
        <authorList>
            <person name="Nagy L.G."/>
            <person name="Riley R."/>
            <person name="Tritt A."/>
            <person name="Adam C."/>
            <person name="Daum C."/>
            <person name="Floudas D."/>
            <person name="Sun H."/>
            <person name="Yadav J.S."/>
            <person name="Pangilinan J."/>
            <person name="Larsson K.H."/>
            <person name="Matsuura K."/>
            <person name="Barry K."/>
            <person name="Labutti K."/>
            <person name="Kuo R."/>
            <person name="Ohm R.A."/>
            <person name="Bhattacharya S.S."/>
            <person name="Shirouzu T."/>
            <person name="Yoshinaga Y."/>
            <person name="Martin F.M."/>
            <person name="Grigoriev I.V."/>
            <person name="Hibbett D.S."/>
        </authorList>
    </citation>
    <scope>NUCLEOTIDE SEQUENCE [LARGE SCALE GENOMIC DNA]</scope>
    <source>
        <strain evidence="3 4">93-53</strain>
    </source>
</reference>
<evidence type="ECO:0000313" key="4">
    <source>
        <dbReference type="Proteomes" id="UP000076871"/>
    </source>
</evidence>
<dbReference type="RefSeq" id="XP_040765291.1">
    <property type="nucleotide sequence ID" value="XM_040914382.1"/>
</dbReference>
<organism evidence="3 4">
    <name type="scientific">Laetiporus sulphureus 93-53</name>
    <dbReference type="NCBI Taxonomy" id="1314785"/>
    <lineage>
        <taxon>Eukaryota</taxon>
        <taxon>Fungi</taxon>
        <taxon>Dikarya</taxon>
        <taxon>Basidiomycota</taxon>
        <taxon>Agaricomycotina</taxon>
        <taxon>Agaricomycetes</taxon>
        <taxon>Polyporales</taxon>
        <taxon>Laetiporus</taxon>
    </lineage>
</organism>
<feature type="signal peptide" evidence="1">
    <location>
        <begin position="1"/>
        <end position="23"/>
    </location>
</feature>
<keyword evidence="1" id="KW-0732">Signal</keyword>
<dbReference type="AlphaFoldDB" id="A0A165EQG9"/>
<feature type="chain" id="PRO_5007857349" evidence="1">
    <location>
        <begin position="24"/>
        <end position="167"/>
    </location>
</feature>
<sequence length="167" mass="17526">MPTALTTAAAAAALSIIFAVVSATSPSDIDQYLSDQNTVRAQHGAVALTWNDTLATAAQEWANGCVFEHSGGKLGPYGENLAAGTGSSYGIAAAIKSWTDEASQYNPSDPVASHFTQVVWKATKQVGCGMQECNGIFPASYGPAKYYVCEYFPQGNVEGEFSENVQA</sequence>
<dbReference type="Proteomes" id="UP000076871">
    <property type="component" value="Unassembled WGS sequence"/>
</dbReference>
<dbReference type="InParanoid" id="A0A165EQG9"/>
<dbReference type="Gene3D" id="3.40.33.10">
    <property type="entry name" value="CAP"/>
    <property type="match status" value="1"/>
</dbReference>
<dbReference type="InterPro" id="IPR014044">
    <property type="entry name" value="CAP_dom"/>
</dbReference>
<accession>A0A165EQG9</accession>
<dbReference type="OrthoDB" id="337038at2759"/>
<dbReference type="STRING" id="1314785.A0A165EQG9"/>
<dbReference type="PRINTS" id="PR00837">
    <property type="entry name" value="V5TPXLIKE"/>
</dbReference>
<dbReference type="PANTHER" id="PTHR10334">
    <property type="entry name" value="CYSTEINE-RICH SECRETORY PROTEIN-RELATED"/>
    <property type="match status" value="1"/>
</dbReference>
<dbReference type="InterPro" id="IPR035940">
    <property type="entry name" value="CAP_sf"/>
</dbReference>
<evidence type="ECO:0000256" key="1">
    <source>
        <dbReference type="SAM" id="SignalP"/>
    </source>
</evidence>
<evidence type="ECO:0000313" key="3">
    <source>
        <dbReference type="EMBL" id="KZT07551.1"/>
    </source>
</evidence>
<dbReference type="SUPFAM" id="SSF55797">
    <property type="entry name" value="PR-1-like"/>
    <property type="match status" value="1"/>
</dbReference>
<keyword evidence="4" id="KW-1185">Reference proteome</keyword>
<protein>
    <submittedName>
        <fullName evidence="3">PR-1-like protein</fullName>
    </submittedName>
</protein>
<gene>
    <name evidence="3" type="ORF">LAESUDRAFT_812166</name>
</gene>
<dbReference type="InterPro" id="IPR001283">
    <property type="entry name" value="CRISP-related"/>
</dbReference>